<feature type="transmembrane region" description="Helical" evidence="2">
    <location>
        <begin position="21"/>
        <end position="40"/>
    </location>
</feature>
<evidence type="ECO:0000256" key="2">
    <source>
        <dbReference type="SAM" id="Phobius"/>
    </source>
</evidence>
<feature type="transmembrane region" description="Helical" evidence="2">
    <location>
        <begin position="195"/>
        <end position="216"/>
    </location>
</feature>
<dbReference type="Pfam" id="PF01757">
    <property type="entry name" value="Acyl_transf_3"/>
    <property type="match status" value="1"/>
</dbReference>
<feature type="transmembrane region" description="Helical" evidence="2">
    <location>
        <begin position="277"/>
        <end position="295"/>
    </location>
</feature>
<dbReference type="EMBL" id="FUZP01000003">
    <property type="protein sequence ID" value="SKC68545.1"/>
    <property type="molecule type" value="Genomic_DNA"/>
</dbReference>
<feature type="transmembrane region" description="Helical" evidence="2">
    <location>
        <begin position="104"/>
        <end position="123"/>
    </location>
</feature>
<gene>
    <name evidence="4" type="ORF">SAMN06309945_2645</name>
</gene>
<sequence>MTTDTQVPRPAGGRPEWARRLTGIEGLRGLAALAVLVYHVQRNLNRSSADVWPLGEVSFLSHGLTLFFTLSGFLLFRPFVAALLDGREHFGTARYLLNRVIRIFPAYIVVLLFSSIVLQVAYLPRPVDGQSAEFGRLDAGDTLLNAVLLQGYFPRTVRSGLEVAWTLGVEVAFYVLMPLLAFGAAWLARRFVHPLVGSILPAAFFAALGIAGKVWMLSSEVGMDGSEKLSFEWGANWTTVVARSILVHGDLFAYGMIAAIIFIYAESGRISLKRLNRWRWAAALVGVGALVLATTDMTGPFSSSLVAIASAAVLLLAATPRSAGHPGWAGRLFSSRGLGWFGLVSFSIYLWHLPVIRFMQVHGLALPDTLPGFVGNLAIVFVVTIALSALTYYFVEAQALKLKKRKTPTPKPSSAADGETSGLGSADTGPR</sequence>
<keyword evidence="2" id="KW-0472">Membrane</keyword>
<evidence type="ECO:0000256" key="1">
    <source>
        <dbReference type="SAM" id="MobiDB-lite"/>
    </source>
</evidence>
<feature type="transmembrane region" description="Helical" evidence="2">
    <location>
        <begin position="332"/>
        <end position="353"/>
    </location>
</feature>
<feature type="transmembrane region" description="Helical" evidence="2">
    <location>
        <begin position="60"/>
        <end position="84"/>
    </location>
</feature>
<accession>A0A1T5KYJ3</accession>
<keyword evidence="2" id="KW-1133">Transmembrane helix</keyword>
<dbReference type="InterPro" id="IPR002656">
    <property type="entry name" value="Acyl_transf_3_dom"/>
</dbReference>
<proteinExistence type="predicted"/>
<evidence type="ECO:0000313" key="5">
    <source>
        <dbReference type="Proteomes" id="UP000190857"/>
    </source>
</evidence>
<dbReference type="InterPro" id="IPR050879">
    <property type="entry name" value="Acyltransferase_3"/>
</dbReference>
<feature type="transmembrane region" description="Helical" evidence="2">
    <location>
        <begin position="245"/>
        <end position="265"/>
    </location>
</feature>
<dbReference type="AlphaFoldDB" id="A0A1T5KYJ3"/>
<evidence type="ECO:0000259" key="3">
    <source>
        <dbReference type="Pfam" id="PF01757"/>
    </source>
</evidence>
<keyword evidence="4" id="KW-0012">Acyltransferase</keyword>
<dbReference type="GO" id="GO:0009103">
    <property type="term" value="P:lipopolysaccharide biosynthetic process"/>
    <property type="evidence" value="ECO:0007669"/>
    <property type="project" value="TreeGrafter"/>
</dbReference>
<dbReference type="Proteomes" id="UP000190857">
    <property type="component" value="Unassembled WGS sequence"/>
</dbReference>
<feature type="transmembrane region" description="Helical" evidence="2">
    <location>
        <begin position="163"/>
        <end position="188"/>
    </location>
</feature>
<feature type="region of interest" description="Disordered" evidence="1">
    <location>
        <begin position="403"/>
        <end position="431"/>
    </location>
</feature>
<protein>
    <submittedName>
        <fullName evidence="4">Peptidoglycan/LPS O-acetylase OafA/YrhL, contains acyltransferase and SGNH-hydrolase domains</fullName>
    </submittedName>
</protein>
<reference evidence="4 5" key="1">
    <citation type="submission" date="2017-02" db="EMBL/GenBank/DDBJ databases">
        <authorList>
            <person name="Peterson S.W."/>
        </authorList>
    </citation>
    <scope>NUCLEOTIDE SEQUENCE [LARGE SCALE GENOMIC DNA]</scope>
    <source>
        <strain evidence="4 5">VKM Ac-2059</strain>
    </source>
</reference>
<dbReference type="STRING" id="123320.SAMN06309945_2645"/>
<dbReference type="GO" id="GO:0016020">
    <property type="term" value="C:membrane"/>
    <property type="evidence" value="ECO:0007669"/>
    <property type="project" value="TreeGrafter"/>
</dbReference>
<dbReference type="GO" id="GO:0016787">
    <property type="term" value="F:hydrolase activity"/>
    <property type="evidence" value="ECO:0007669"/>
    <property type="project" value="UniProtKB-KW"/>
</dbReference>
<feature type="transmembrane region" description="Helical" evidence="2">
    <location>
        <begin position="373"/>
        <end position="395"/>
    </location>
</feature>
<dbReference type="PANTHER" id="PTHR23028">
    <property type="entry name" value="ACETYLTRANSFERASE"/>
    <property type="match status" value="1"/>
</dbReference>
<name>A0A1T5KYJ3_9MICO</name>
<keyword evidence="2" id="KW-0812">Transmembrane</keyword>
<feature type="transmembrane region" description="Helical" evidence="2">
    <location>
        <begin position="301"/>
        <end position="320"/>
    </location>
</feature>
<dbReference type="GO" id="GO:0016747">
    <property type="term" value="F:acyltransferase activity, transferring groups other than amino-acyl groups"/>
    <property type="evidence" value="ECO:0007669"/>
    <property type="project" value="InterPro"/>
</dbReference>
<keyword evidence="4" id="KW-0808">Transferase</keyword>
<keyword evidence="5" id="KW-1185">Reference proteome</keyword>
<feature type="domain" description="Acyltransferase 3" evidence="3">
    <location>
        <begin position="23"/>
        <end position="392"/>
    </location>
</feature>
<keyword evidence="4" id="KW-0378">Hydrolase</keyword>
<dbReference type="RefSeq" id="WP_234991245.1">
    <property type="nucleotide sequence ID" value="NZ_FUZP01000003.1"/>
</dbReference>
<dbReference type="PANTHER" id="PTHR23028:SF53">
    <property type="entry name" value="ACYL_TRANSF_3 DOMAIN-CONTAINING PROTEIN"/>
    <property type="match status" value="1"/>
</dbReference>
<organism evidence="4 5">
    <name type="scientific">Okibacterium fritillariae</name>
    <dbReference type="NCBI Taxonomy" id="123320"/>
    <lineage>
        <taxon>Bacteria</taxon>
        <taxon>Bacillati</taxon>
        <taxon>Actinomycetota</taxon>
        <taxon>Actinomycetes</taxon>
        <taxon>Micrococcales</taxon>
        <taxon>Microbacteriaceae</taxon>
        <taxon>Okibacterium</taxon>
    </lineage>
</organism>
<evidence type="ECO:0000313" key="4">
    <source>
        <dbReference type="EMBL" id="SKC68545.1"/>
    </source>
</evidence>